<sequence>MSQELFRREALEARRGSWLGAISLAQPLWRWR</sequence>
<gene>
    <name evidence="1" type="ORF">L613_004000000300</name>
</gene>
<dbReference type="EMBL" id="VLJS01000070">
    <property type="protein sequence ID" value="TWH09278.1"/>
    <property type="molecule type" value="Genomic_DNA"/>
</dbReference>
<dbReference type="Proteomes" id="UP000321583">
    <property type="component" value="Unassembled WGS sequence"/>
</dbReference>
<evidence type="ECO:0000313" key="2">
    <source>
        <dbReference type="Proteomes" id="UP000321583"/>
    </source>
</evidence>
<accession>A0A562DI02</accession>
<protein>
    <submittedName>
        <fullName evidence="1">Membrane fusion protein</fullName>
    </submittedName>
</protein>
<dbReference type="AlphaFoldDB" id="A0A562DI02"/>
<keyword evidence="2" id="KW-1185">Reference proteome</keyword>
<organism evidence="1 2">
    <name type="scientific">Pseudoxanthomonas taiwanensis J19</name>
    <dbReference type="NCBI Taxonomy" id="935569"/>
    <lineage>
        <taxon>Bacteria</taxon>
        <taxon>Pseudomonadati</taxon>
        <taxon>Pseudomonadota</taxon>
        <taxon>Gammaproteobacteria</taxon>
        <taxon>Lysobacterales</taxon>
        <taxon>Lysobacteraceae</taxon>
        <taxon>Pseudoxanthomonas</taxon>
    </lineage>
</organism>
<comment type="caution">
    <text evidence="1">The sequence shown here is derived from an EMBL/GenBank/DDBJ whole genome shotgun (WGS) entry which is preliminary data.</text>
</comment>
<name>A0A562DI02_9GAMM</name>
<proteinExistence type="predicted"/>
<evidence type="ECO:0000313" key="1">
    <source>
        <dbReference type="EMBL" id="TWH09278.1"/>
    </source>
</evidence>
<reference evidence="1 2" key="1">
    <citation type="submission" date="2019-07" db="EMBL/GenBank/DDBJ databases">
        <title>Genome sequencing of lignin-degrading bacterial isolates.</title>
        <authorList>
            <person name="Gladden J."/>
        </authorList>
    </citation>
    <scope>NUCLEOTIDE SEQUENCE [LARGE SCALE GENOMIC DNA]</scope>
    <source>
        <strain evidence="1 2">J19</strain>
    </source>
</reference>